<comment type="caution">
    <text evidence="3">The sequence shown here is derived from an EMBL/GenBank/DDBJ whole genome shotgun (WGS) entry which is preliminary data.</text>
</comment>
<dbReference type="InterPro" id="IPR036179">
    <property type="entry name" value="Ig-like_dom_sf"/>
</dbReference>
<accession>A0A8J6G032</accession>
<dbReference type="Proteomes" id="UP000710432">
    <property type="component" value="Unassembled WGS sequence"/>
</dbReference>
<protein>
    <submittedName>
        <fullName evidence="3">Sperm acrosome membrane-associated protein 6</fullName>
    </submittedName>
</protein>
<evidence type="ECO:0000313" key="3">
    <source>
        <dbReference type="EMBL" id="KAH0501253.1"/>
    </source>
</evidence>
<dbReference type="SUPFAM" id="SSF48726">
    <property type="entry name" value="Immunoglobulin"/>
    <property type="match status" value="1"/>
</dbReference>
<organism evidence="3 4">
    <name type="scientific">Microtus ochrogaster</name>
    <name type="common">Prairie vole</name>
    <dbReference type="NCBI Taxonomy" id="79684"/>
    <lineage>
        <taxon>Eukaryota</taxon>
        <taxon>Metazoa</taxon>
        <taxon>Chordata</taxon>
        <taxon>Craniata</taxon>
        <taxon>Vertebrata</taxon>
        <taxon>Euteleostomi</taxon>
        <taxon>Mammalia</taxon>
        <taxon>Eutheria</taxon>
        <taxon>Euarchontoglires</taxon>
        <taxon>Glires</taxon>
        <taxon>Rodentia</taxon>
        <taxon>Myomorpha</taxon>
        <taxon>Muroidea</taxon>
        <taxon>Cricetidae</taxon>
        <taxon>Arvicolinae</taxon>
        <taxon>Microtus</taxon>
    </lineage>
</organism>
<evidence type="ECO:0000259" key="2">
    <source>
        <dbReference type="PROSITE" id="PS50835"/>
    </source>
</evidence>
<sequence length="320" mass="35311">TSQRLLATPQTQRPTVMAPVALVGSIALLFPLIFRASTWACLFCFTTHEERLRLCQLFVGTEGPKLGQCKDALTAAFEGLSDVEINYDERGHLHDAFTQMTLALQEVAAAQGEWSFKAAFPIAAAKMKKTIQQLKKENVGSVFHLASRTLGVPIDSTRSRELTWRHSWSRLTGVQEVSRRFYCWGCFSTVCDLPLDCPGEAAAKASQGRGGACAGLPERPFLSSVQDLTVKRGDQALFSCVVGFQLPESEITYSWKFAGGALRTQDVSYFRDVPGAHGYLARIRPVQPTHRGTFSCVILHDQRPLARLYFYLNGAGGARM</sequence>
<dbReference type="CDD" id="cd00096">
    <property type="entry name" value="Ig"/>
    <property type="match status" value="1"/>
</dbReference>
<dbReference type="InterPro" id="IPR034549">
    <property type="entry name" value="SPACA6"/>
</dbReference>
<name>A0A8J6G032_MICOH</name>
<feature type="non-terminal residue" evidence="3">
    <location>
        <position position="1"/>
    </location>
</feature>
<reference evidence="3" key="1">
    <citation type="submission" date="2020-03" db="EMBL/GenBank/DDBJ databases">
        <title>Studies in the Genomics of Life Span.</title>
        <authorList>
            <person name="Glass D."/>
        </authorList>
    </citation>
    <scope>NUCLEOTIDE SEQUENCE</scope>
    <source>
        <strain evidence="3">LTLLF</strain>
        <tissue evidence="3">Muscle</tissue>
    </source>
</reference>
<dbReference type="InterPro" id="IPR013783">
    <property type="entry name" value="Ig-like_fold"/>
</dbReference>
<dbReference type="PANTHER" id="PTHR37366">
    <property type="entry name" value="SPERM ACROSOME MEMBRANE-ASSOCIATED PROTEIN 6"/>
    <property type="match status" value="1"/>
</dbReference>
<keyword evidence="1" id="KW-1133">Transmembrane helix</keyword>
<dbReference type="InterPro" id="IPR007110">
    <property type="entry name" value="Ig-like_dom"/>
</dbReference>
<evidence type="ECO:0000313" key="4">
    <source>
        <dbReference type="Proteomes" id="UP000710432"/>
    </source>
</evidence>
<dbReference type="GO" id="GO:0007342">
    <property type="term" value="P:fusion of sperm to egg plasma membrane involved in single fertilization"/>
    <property type="evidence" value="ECO:0007669"/>
    <property type="project" value="InterPro"/>
</dbReference>
<dbReference type="PROSITE" id="PS50835">
    <property type="entry name" value="IG_LIKE"/>
    <property type="match status" value="1"/>
</dbReference>
<dbReference type="AlphaFoldDB" id="A0A8J6G032"/>
<dbReference type="Gene3D" id="2.60.40.10">
    <property type="entry name" value="Immunoglobulins"/>
    <property type="match status" value="1"/>
</dbReference>
<proteinExistence type="predicted"/>
<feature type="transmembrane region" description="Helical" evidence="1">
    <location>
        <begin position="20"/>
        <end position="45"/>
    </location>
</feature>
<dbReference type="EMBL" id="JAATJU010026800">
    <property type="protein sequence ID" value="KAH0501253.1"/>
    <property type="molecule type" value="Genomic_DNA"/>
</dbReference>
<gene>
    <name evidence="3" type="ORF">LTLLF_197405</name>
</gene>
<keyword evidence="1" id="KW-0472">Membrane</keyword>
<evidence type="ECO:0000256" key="1">
    <source>
        <dbReference type="SAM" id="Phobius"/>
    </source>
</evidence>
<feature type="domain" description="Ig-like" evidence="2">
    <location>
        <begin position="220"/>
        <end position="306"/>
    </location>
</feature>
<dbReference type="PANTHER" id="PTHR37366:SF1">
    <property type="entry name" value="SPERM ACROSOME MEMBRANE-ASSOCIATED PROTEIN 6"/>
    <property type="match status" value="1"/>
</dbReference>
<keyword evidence="1" id="KW-0812">Transmembrane</keyword>